<proteinExistence type="inferred from homology"/>
<dbReference type="SUPFAM" id="SSF53098">
    <property type="entry name" value="Ribonuclease H-like"/>
    <property type="match status" value="1"/>
</dbReference>
<dbReference type="GO" id="GO:0043137">
    <property type="term" value="P:DNA replication, removal of RNA primer"/>
    <property type="evidence" value="ECO:0007669"/>
    <property type="project" value="TreeGrafter"/>
</dbReference>
<dbReference type="GO" id="GO:0004523">
    <property type="term" value="F:RNA-DNA hybrid ribonuclease activity"/>
    <property type="evidence" value="ECO:0007669"/>
    <property type="project" value="UniProtKB-EC"/>
</dbReference>
<dbReference type="Pfam" id="PF00075">
    <property type="entry name" value="RNase_H"/>
    <property type="match status" value="1"/>
</dbReference>
<dbReference type="CDD" id="cd09280">
    <property type="entry name" value="RNase_HI_eukaryote_like"/>
    <property type="match status" value="1"/>
</dbReference>
<keyword evidence="7" id="KW-0378">Hydrolase</keyword>
<feature type="domain" description="RNase H type-1" evidence="8">
    <location>
        <begin position="1"/>
        <end position="149"/>
    </location>
</feature>
<protein>
    <recommendedName>
        <fullName evidence="3">ribonuclease H</fullName>
        <ecNumber evidence="3">3.1.26.4</ecNumber>
    </recommendedName>
</protein>
<evidence type="ECO:0000256" key="3">
    <source>
        <dbReference type="ARBA" id="ARBA00012180"/>
    </source>
</evidence>
<dbReference type="GO" id="GO:0046872">
    <property type="term" value="F:metal ion binding"/>
    <property type="evidence" value="ECO:0007669"/>
    <property type="project" value="UniProtKB-KW"/>
</dbReference>
<evidence type="ECO:0000256" key="5">
    <source>
        <dbReference type="ARBA" id="ARBA00022723"/>
    </source>
</evidence>
<dbReference type="PANTHER" id="PTHR10642:SF26">
    <property type="entry name" value="RIBONUCLEASE H1"/>
    <property type="match status" value="1"/>
</dbReference>
<evidence type="ECO:0000256" key="7">
    <source>
        <dbReference type="ARBA" id="ARBA00022801"/>
    </source>
</evidence>
<dbReference type="PANTHER" id="PTHR10642">
    <property type="entry name" value="RIBONUCLEASE H1"/>
    <property type="match status" value="1"/>
</dbReference>
<dbReference type="EC" id="3.1.26.4" evidence="3"/>
<evidence type="ECO:0000313" key="9">
    <source>
        <dbReference type="EMBL" id="QHT09763.1"/>
    </source>
</evidence>
<keyword evidence="5" id="KW-0479">Metal-binding</keyword>
<dbReference type="InterPro" id="IPR002156">
    <property type="entry name" value="RNaseH_domain"/>
</dbReference>
<keyword evidence="6" id="KW-0255">Endonuclease</keyword>
<dbReference type="GO" id="GO:0003676">
    <property type="term" value="F:nucleic acid binding"/>
    <property type="evidence" value="ECO:0007669"/>
    <property type="project" value="InterPro"/>
</dbReference>
<dbReference type="EMBL" id="MN739515">
    <property type="protein sequence ID" value="QHT09763.1"/>
    <property type="molecule type" value="Genomic_DNA"/>
</dbReference>
<comment type="catalytic activity">
    <reaction evidence="1">
        <text>Endonucleolytic cleavage to 5'-phosphomonoester.</text>
        <dbReference type="EC" id="3.1.26.4"/>
    </reaction>
</comment>
<sequence length="150" mass="16650">MEYYVYTDGACINNGKANAVAGIGIYFGENDPRNVSQRVVGKQSNNTGELGAFLVLYDIIKDDIILGKKINIVSDSTYAIRCVTSYGDKCSTKKWRDDIPNKELVKKVYELYKGKPNVKFVHIMAHTKNMDIHSVGNSNADKLAVLALNL</sequence>
<evidence type="ECO:0000256" key="4">
    <source>
        <dbReference type="ARBA" id="ARBA00022722"/>
    </source>
</evidence>
<evidence type="ECO:0000256" key="1">
    <source>
        <dbReference type="ARBA" id="ARBA00000077"/>
    </source>
</evidence>
<keyword evidence="4" id="KW-0540">Nuclease</keyword>
<reference evidence="9" key="1">
    <citation type="journal article" date="2020" name="Nature">
        <title>Giant virus diversity and host interactions through global metagenomics.</title>
        <authorList>
            <person name="Schulz F."/>
            <person name="Roux S."/>
            <person name="Paez-Espino D."/>
            <person name="Jungbluth S."/>
            <person name="Walsh D.A."/>
            <person name="Denef V.J."/>
            <person name="McMahon K.D."/>
            <person name="Konstantinidis K.T."/>
            <person name="Eloe-Fadrosh E.A."/>
            <person name="Kyrpides N.C."/>
            <person name="Woyke T."/>
        </authorList>
    </citation>
    <scope>NUCLEOTIDE SEQUENCE</scope>
    <source>
        <strain evidence="9">GVMAG-M-3300023174-102</strain>
    </source>
</reference>
<evidence type="ECO:0000259" key="8">
    <source>
        <dbReference type="PROSITE" id="PS50879"/>
    </source>
</evidence>
<evidence type="ECO:0000256" key="2">
    <source>
        <dbReference type="ARBA" id="ARBA00005300"/>
    </source>
</evidence>
<evidence type="ECO:0000256" key="6">
    <source>
        <dbReference type="ARBA" id="ARBA00022759"/>
    </source>
</evidence>
<dbReference type="InterPro" id="IPR050092">
    <property type="entry name" value="RNase_H"/>
</dbReference>
<accession>A0A6C0CZX4</accession>
<dbReference type="InterPro" id="IPR036397">
    <property type="entry name" value="RNaseH_sf"/>
</dbReference>
<dbReference type="PROSITE" id="PS50879">
    <property type="entry name" value="RNASE_H_1"/>
    <property type="match status" value="1"/>
</dbReference>
<dbReference type="AlphaFoldDB" id="A0A6C0CZX4"/>
<dbReference type="Gene3D" id="3.30.420.10">
    <property type="entry name" value="Ribonuclease H-like superfamily/Ribonuclease H"/>
    <property type="match status" value="1"/>
</dbReference>
<organism evidence="9">
    <name type="scientific">viral metagenome</name>
    <dbReference type="NCBI Taxonomy" id="1070528"/>
    <lineage>
        <taxon>unclassified sequences</taxon>
        <taxon>metagenomes</taxon>
        <taxon>organismal metagenomes</taxon>
    </lineage>
</organism>
<name>A0A6C0CZX4_9ZZZZ</name>
<dbReference type="InterPro" id="IPR012337">
    <property type="entry name" value="RNaseH-like_sf"/>
</dbReference>
<comment type="similarity">
    <text evidence="2">Belongs to the RNase H family.</text>
</comment>